<evidence type="ECO:0000313" key="5">
    <source>
        <dbReference type="Proteomes" id="UP000800093"/>
    </source>
</evidence>
<name>A0A9P4KDD8_9PLEO</name>
<dbReference type="OrthoDB" id="5409353at2759"/>
<dbReference type="AlphaFoldDB" id="A0A9P4KDD8"/>
<protein>
    <submittedName>
        <fullName evidence="4">Uncharacterized protein</fullName>
    </submittedName>
</protein>
<dbReference type="Proteomes" id="UP000800093">
    <property type="component" value="Unassembled WGS sequence"/>
</dbReference>
<gene>
    <name evidence="4" type="ORF">CC78DRAFT_577373</name>
</gene>
<feature type="signal peptide" evidence="3">
    <location>
        <begin position="1"/>
        <end position="15"/>
    </location>
</feature>
<sequence length="358" mass="40230">MRSVVVFGLVAAASAARHNAMMGSQNGRDCSWSYLPDKTAAWYQTHGKPLPALAPDITVVEANKSYIVKLGCVGCPFRVRKYGELVETWSSVPQRNSLLLNFTISNIDSTLLLNGKRIAPMAPLPLSLYAYQTNANLSAGIMTKMAHMHMLDDATWIVGTKYGRFELQYEHTLLATESPVEEYLQFDVTAIHMRSTYNPGSAKLNNGEQKMVQLLLGRQFVEDQVNTVIKDIQLVTRQDREQPIKMPCGKTAMIQTEYNPLEWDYYGKFGTWSRAMHRLLWTLGSFLQHNAPFIIIFSIICKVIIVRRHINRRKAQAAELLGEEDTEAAVPLASEYGDAPPRYSEEAQDAVEKGQVKA</sequence>
<keyword evidence="2" id="KW-0812">Transmembrane</keyword>
<feature type="chain" id="PRO_5040350700" evidence="3">
    <location>
        <begin position="16"/>
        <end position="358"/>
    </location>
</feature>
<keyword evidence="5" id="KW-1185">Reference proteome</keyword>
<keyword evidence="3" id="KW-0732">Signal</keyword>
<organism evidence="4 5">
    <name type="scientific">Lojkania enalia</name>
    <dbReference type="NCBI Taxonomy" id="147567"/>
    <lineage>
        <taxon>Eukaryota</taxon>
        <taxon>Fungi</taxon>
        <taxon>Dikarya</taxon>
        <taxon>Ascomycota</taxon>
        <taxon>Pezizomycotina</taxon>
        <taxon>Dothideomycetes</taxon>
        <taxon>Pleosporomycetidae</taxon>
        <taxon>Pleosporales</taxon>
        <taxon>Pleosporales incertae sedis</taxon>
        <taxon>Lojkania</taxon>
    </lineage>
</organism>
<evidence type="ECO:0000256" key="1">
    <source>
        <dbReference type="SAM" id="MobiDB-lite"/>
    </source>
</evidence>
<evidence type="ECO:0000313" key="4">
    <source>
        <dbReference type="EMBL" id="KAF2267172.1"/>
    </source>
</evidence>
<evidence type="ECO:0000256" key="3">
    <source>
        <dbReference type="SAM" id="SignalP"/>
    </source>
</evidence>
<keyword evidence="2" id="KW-1133">Transmembrane helix</keyword>
<comment type="caution">
    <text evidence="4">The sequence shown here is derived from an EMBL/GenBank/DDBJ whole genome shotgun (WGS) entry which is preliminary data.</text>
</comment>
<feature type="region of interest" description="Disordered" evidence="1">
    <location>
        <begin position="335"/>
        <end position="358"/>
    </location>
</feature>
<proteinExistence type="predicted"/>
<accession>A0A9P4KDD8</accession>
<evidence type="ECO:0000256" key="2">
    <source>
        <dbReference type="SAM" id="Phobius"/>
    </source>
</evidence>
<dbReference type="EMBL" id="ML986593">
    <property type="protein sequence ID" value="KAF2267172.1"/>
    <property type="molecule type" value="Genomic_DNA"/>
</dbReference>
<feature type="transmembrane region" description="Helical" evidence="2">
    <location>
        <begin position="279"/>
        <end position="305"/>
    </location>
</feature>
<reference evidence="5" key="1">
    <citation type="journal article" date="2020" name="Stud. Mycol.">
        <title>101 Dothideomycetes genomes: A test case for predicting lifestyles and emergence of pathogens.</title>
        <authorList>
            <person name="Haridas S."/>
            <person name="Albert R."/>
            <person name="Binder M."/>
            <person name="Bloem J."/>
            <person name="LaButti K."/>
            <person name="Salamov A."/>
            <person name="Andreopoulos B."/>
            <person name="Baker S."/>
            <person name="Barry K."/>
            <person name="Bills G."/>
            <person name="Bluhm B."/>
            <person name="Cannon C."/>
            <person name="Castanera R."/>
            <person name="Culley D."/>
            <person name="Daum C."/>
            <person name="Ezra D."/>
            <person name="Gonzalez J."/>
            <person name="Henrissat B."/>
            <person name="Kuo A."/>
            <person name="Liang C."/>
            <person name="Lipzen A."/>
            <person name="Lutzoni F."/>
            <person name="Magnuson J."/>
            <person name="Mondo S."/>
            <person name="Nolan M."/>
            <person name="Ohm R."/>
            <person name="Pangilinan J."/>
            <person name="Park H.-J."/>
            <person name="Ramirez L."/>
            <person name="Alfaro M."/>
            <person name="Sun H."/>
            <person name="Tritt A."/>
            <person name="Yoshinaga Y."/>
            <person name="Zwiers L.-H."/>
            <person name="Turgeon B."/>
            <person name="Goodwin S."/>
            <person name="Spatafora J."/>
            <person name="Crous P."/>
            <person name="Grigoriev I."/>
        </authorList>
    </citation>
    <scope>NUCLEOTIDE SEQUENCE [LARGE SCALE GENOMIC DNA]</scope>
    <source>
        <strain evidence="5">CBS 304.66</strain>
    </source>
</reference>
<keyword evidence="2" id="KW-0472">Membrane</keyword>